<evidence type="ECO:0000256" key="6">
    <source>
        <dbReference type="ARBA" id="ARBA00022840"/>
    </source>
</evidence>
<dbReference type="FunFam" id="2.170.220.10:FF:000001">
    <property type="entry name" value="methionine--tRNA ligase, mitochondrial"/>
    <property type="match status" value="1"/>
</dbReference>
<dbReference type="Gene3D" id="2.170.220.10">
    <property type="match status" value="1"/>
</dbReference>
<dbReference type="CDD" id="cd07957">
    <property type="entry name" value="Anticodon_Ia_Met"/>
    <property type="match status" value="1"/>
</dbReference>
<dbReference type="GO" id="GO:0004825">
    <property type="term" value="F:methionine-tRNA ligase activity"/>
    <property type="evidence" value="ECO:0007669"/>
    <property type="project" value="UniProtKB-EC"/>
</dbReference>
<evidence type="ECO:0000256" key="9">
    <source>
        <dbReference type="ARBA" id="ARBA00023128"/>
    </source>
</evidence>
<feature type="domain" description="Methionyl/Leucyl tRNA synthetase" evidence="16">
    <location>
        <begin position="32"/>
        <end position="391"/>
    </location>
</feature>
<keyword evidence="8" id="KW-0809">Transit peptide</keyword>
<evidence type="ECO:0000256" key="4">
    <source>
        <dbReference type="ARBA" id="ARBA00022598"/>
    </source>
</evidence>
<dbReference type="AlphaFoldDB" id="A0AAD1WL80"/>
<evidence type="ECO:0000256" key="10">
    <source>
        <dbReference type="ARBA" id="ARBA00023146"/>
    </source>
</evidence>
<dbReference type="PRINTS" id="PR01041">
    <property type="entry name" value="TRNASYNTHMET"/>
</dbReference>
<organism evidence="18 19">
    <name type="scientific">Pelobates cultripes</name>
    <name type="common">Western spadefoot toad</name>
    <dbReference type="NCBI Taxonomy" id="61616"/>
    <lineage>
        <taxon>Eukaryota</taxon>
        <taxon>Metazoa</taxon>
        <taxon>Chordata</taxon>
        <taxon>Craniata</taxon>
        <taxon>Vertebrata</taxon>
        <taxon>Euteleostomi</taxon>
        <taxon>Amphibia</taxon>
        <taxon>Batrachia</taxon>
        <taxon>Anura</taxon>
        <taxon>Pelobatoidea</taxon>
        <taxon>Pelobatidae</taxon>
        <taxon>Pelobates</taxon>
    </lineage>
</organism>
<comment type="subcellular location">
    <subcellularLocation>
        <location evidence="1">Mitochondrion matrix</location>
    </subcellularLocation>
</comment>
<keyword evidence="4 15" id="KW-0436">Ligase</keyword>
<gene>
    <name evidence="18" type="ORF">PECUL_23A002103</name>
</gene>
<dbReference type="EMBL" id="OW240920">
    <property type="protein sequence ID" value="CAH2315948.1"/>
    <property type="molecule type" value="Genomic_DNA"/>
</dbReference>
<dbReference type="Proteomes" id="UP001295444">
    <property type="component" value="Chromosome 09"/>
</dbReference>
<dbReference type="CDD" id="cd00814">
    <property type="entry name" value="MetRS_core"/>
    <property type="match status" value="1"/>
</dbReference>
<evidence type="ECO:0000259" key="17">
    <source>
        <dbReference type="Pfam" id="PF19303"/>
    </source>
</evidence>
<evidence type="ECO:0000256" key="8">
    <source>
        <dbReference type="ARBA" id="ARBA00022946"/>
    </source>
</evidence>
<dbReference type="InterPro" id="IPR023457">
    <property type="entry name" value="Met-tRNA_synth_2"/>
</dbReference>
<dbReference type="InterPro" id="IPR033911">
    <property type="entry name" value="MetRS_core"/>
</dbReference>
<dbReference type="GO" id="GO:0005759">
    <property type="term" value="C:mitochondrial matrix"/>
    <property type="evidence" value="ECO:0007669"/>
    <property type="project" value="UniProtKB-SubCell"/>
</dbReference>
<accession>A0AAD1WL80</accession>
<dbReference type="PANTHER" id="PTHR43326:SF1">
    <property type="entry name" value="METHIONINE--TRNA LIGASE, MITOCHONDRIAL"/>
    <property type="match status" value="1"/>
</dbReference>
<dbReference type="Pfam" id="PF19303">
    <property type="entry name" value="Anticodon_3"/>
    <property type="match status" value="1"/>
</dbReference>
<evidence type="ECO:0000256" key="5">
    <source>
        <dbReference type="ARBA" id="ARBA00022741"/>
    </source>
</evidence>
<dbReference type="PANTHER" id="PTHR43326">
    <property type="entry name" value="METHIONYL-TRNA SYNTHETASE"/>
    <property type="match status" value="1"/>
</dbReference>
<feature type="domain" description="Methionyl-tRNA synthetase anticodon-binding" evidence="17">
    <location>
        <begin position="418"/>
        <end position="515"/>
    </location>
</feature>
<evidence type="ECO:0000256" key="3">
    <source>
        <dbReference type="ARBA" id="ARBA00012838"/>
    </source>
</evidence>
<evidence type="ECO:0000256" key="14">
    <source>
        <dbReference type="ARBA" id="ARBA00047364"/>
    </source>
</evidence>
<dbReference type="InterPro" id="IPR009080">
    <property type="entry name" value="tRNAsynth_Ia_anticodon-bd"/>
</dbReference>
<dbReference type="GO" id="GO:0006431">
    <property type="term" value="P:methionyl-tRNA aminoacylation"/>
    <property type="evidence" value="ECO:0007669"/>
    <property type="project" value="InterPro"/>
</dbReference>
<dbReference type="FunFam" id="1.10.730.10:FF:000022">
    <property type="entry name" value="Methionyl-tRNA synthetase 2, mitochondrial"/>
    <property type="match status" value="1"/>
</dbReference>
<dbReference type="SUPFAM" id="SSF52374">
    <property type="entry name" value="Nucleotidylyl transferase"/>
    <property type="match status" value="1"/>
</dbReference>
<evidence type="ECO:0000256" key="2">
    <source>
        <dbReference type="ARBA" id="ARBA00005594"/>
    </source>
</evidence>
<dbReference type="Pfam" id="PF09334">
    <property type="entry name" value="tRNA-synt_1g"/>
    <property type="match status" value="1"/>
</dbReference>
<dbReference type="SUPFAM" id="SSF47323">
    <property type="entry name" value="Anticodon-binding domain of a subclass of class I aminoacyl-tRNA synthetases"/>
    <property type="match status" value="1"/>
</dbReference>
<reference evidence="18" key="1">
    <citation type="submission" date="2022-03" db="EMBL/GenBank/DDBJ databases">
        <authorList>
            <person name="Alioto T."/>
            <person name="Alioto T."/>
            <person name="Gomez Garrido J."/>
        </authorList>
    </citation>
    <scope>NUCLEOTIDE SEQUENCE</scope>
</reference>
<sequence>MWLQRSVRQYSRTIRLSSEAIWPPGAPQSQPHLITTPIFYVNAAPHLGHVYSVLQADAQHRYAALYGEKTRLSTGTDEHGMKVQQAAESLGKDPYTFCTSVSHQFRAVFDALDISYTDFVRTSESRHAHAVNHVWLQLEEKGYIYKGTYHGWYCTSDEAFLSDGQTAMKTDDKGNQIRVSLESGHQVHWMSEENYMFRLSTFRPLLLRWLQTEPVRPANFQRIVSQWLEDELPDLSVSRQRSRLTWGIPVPSDPSHTIYVWFDALVNYLTASGYPNPHLAPWGPSTHILGKDILRFHAVYWPAFLLAAGLTPPRTLLVHSHWTCGGVKMSKSLQNVVDPIECVKSYTKDGLRYFLLRSGAPDHDCDFNHYTVRTLLNSELADALGGLLNRCTAHTINPMQRFPYYNPDSIPSSVHDQLQDLLRSLLELPAEVHQWVEKFQVNKALEAIDAKVRQTNAFFQSQAPWKLYKGNNKEVAWAESVLYISLEAMRLYATLLQPAVPGLANVILNRLGVSLAHRTLKENHFLNAALGRHCCFQGQSLGPDCGLLFPRLEKKDGEEQFAVRKKDYRETQLV</sequence>
<proteinExistence type="inferred from homology"/>
<dbReference type="InterPro" id="IPR041872">
    <property type="entry name" value="Anticodon_Met"/>
</dbReference>
<dbReference type="NCBIfam" id="TIGR00398">
    <property type="entry name" value="metG"/>
    <property type="match status" value="1"/>
</dbReference>
<protein>
    <recommendedName>
        <fullName evidence="11">Methionine--tRNA ligase, mitochondrial</fullName>
        <ecNumber evidence="3">6.1.1.10</ecNumber>
    </recommendedName>
    <alternativeName>
        <fullName evidence="12">Methionyl-tRNA synthetase 2</fullName>
    </alternativeName>
    <alternativeName>
        <fullName evidence="13">Mitochondrial methionyl-tRNA synthetase</fullName>
    </alternativeName>
</protein>
<evidence type="ECO:0000256" key="13">
    <source>
        <dbReference type="ARBA" id="ARBA00030331"/>
    </source>
</evidence>
<keyword evidence="5 15" id="KW-0547">Nucleotide-binding</keyword>
<dbReference type="Gene3D" id="1.10.730.10">
    <property type="entry name" value="Isoleucyl-tRNA Synthetase, Domain 1"/>
    <property type="match status" value="1"/>
</dbReference>
<comment type="similarity">
    <text evidence="2 15">Belongs to the class-I aminoacyl-tRNA synthetase family.</text>
</comment>
<evidence type="ECO:0000256" key="7">
    <source>
        <dbReference type="ARBA" id="ARBA00022917"/>
    </source>
</evidence>
<keyword evidence="10 15" id="KW-0030">Aminoacyl-tRNA synthetase</keyword>
<keyword evidence="9" id="KW-0496">Mitochondrion</keyword>
<evidence type="ECO:0000256" key="11">
    <source>
        <dbReference type="ARBA" id="ARBA00026124"/>
    </source>
</evidence>
<dbReference type="GO" id="GO:0005524">
    <property type="term" value="F:ATP binding"/>
    <property type="evidence" value="ECO:0007669"/>
    <property type="project" value="UniProtKB-KW"/>
</dbReference>
<dbReference type="EC" id="6.1.1.10" evidence="3"/>
<evidence type="ECO:0000259" key="16">
    <source>
        <dbReference type="Pfam" id="PF09334"/>
    </source>
</evidence>
<evidence type="ECO:0000256" key="1">
    <source>
        <dbReference type="ARBA" id="ARBA00004305"/>
    </source>
</evidence>
<evidence type="ECO:0000313" key="19">
    <source>
        <dbReference type="Proteomes" id="UP001295444"/>
    </source>
</evidence>
<keyword evidence="6 15" id="KW-0067">ATP-binding</keyword>
<dbReference type="InterPro" id="IPR015413">
    <property type="entry name" value="Methionyl/Leucyl_tRNA_Synth"/>
</dbReference>
<name>A0AAD1WL80_PELCU</name>
<keyword evidence="7 15" id="KW-0648">Protein biosynthesis</keyword>
<dbReference type="InterPro" id="IPR014758">
    <property type="entry name" value="Met-tRNA_synth"/>
</dbReference>
<keyword evidence="19" id="KW-1185">Reference proteome</keyword>
<comment type="catalytic activity">
    <reaction evidence="14">
        <text>tRNA(Met) + L-methionine + ATP = L-methionyl-tRNA(Met) + AMP + diphosphate</text>
        <dbReference type="Rhea" id="RHEA:13481"/>
        <dbReference type="Rhea" id="RHEA-COMP:9667"/>
        <dbReference type="Rhea" id="RHEA-COMP:9698"/>
        <dbReference type="ChEBI" id="CHEBI:30616"/>
        <dbReference type="ChEBI" id="CHEBI:33019"/>
        <dbReference type="ChEBI" id="CHEBI:57844"/>
        <dbReference type="ChEBI" id="CHEBI:78442"/>
        <dbReference type="ChEBI" id="CHEBI:78530"/>
        <dbReference type="ChEBI" id="CHEBI:456215"/>
        <dbReference type="EC" id="6.1.1.10"/>
    </reaction>
</comment>
<evidence type="ECO:0000313" key="18">
    <source>
        <dbReference type="EMBL" id="CAH2315948.1"/>
    </source>
</evidence>
<dbReference type="InterPro" id="IPR014729">
    <property type="entry name" value="Rossmann-like_a/b/a_fold"/>
</dbReference>
<evidence type="ECO:0000256" key="12">
    <source>
        <dbReference type="ARBA" id="ARBA00029831"/>
    </source>
</evidence>
<evidence type="ECO:0000256" key="15">
    <source>
        <dbReference type="RuleBase" id="RU363039"/>
    </source>
</evidence>
<dbReference type="Gene3D" id="3.40.50.620">
    <property type="entry name" value="HUPs"/>
    <property type="match status" value="1"/>
</dbReference>